<dbReference type="Gene3D" id="3.40.30.120">
    <property type="match status" value="1"/>
</dbReference>
<name>A0A0F7TDL0_PENBI</name>
<dbReference type="Gene3D" id="3.30.9.10">
    <property type="entry name" value="D-Amino Acid Oxidase, subunit A, domain 2"/>
    <property type="match status" value="1"/>
</dbReference>
<dbReference type="OrthoDB" id="2690153at2759"/>
<sequence>MNSVLKKLSVSMLPTTNQPVIVVGASLVGLSAALCLSSHRVPTIVLEKHSGKSLHPRAIGFTSRTMEIYRSLGIENIDPAPEDFKLERAHVESLTGKWNDSSSWSDTKRKAKGERPQEKFPRSSAPKKEYSVERASAIPQDKLEPMLEALALERGADIRRLHKLISVDQNEDGVVATVTDAEGNEQQIHGSYLIAADGNRSTVRELLQIPRHGRGYMQTLSSVLFRAPLEQWTKGFVQFDIDQPDLKAFLASYSDGRWALMFKDAVDRDESALRAAIYQAVGRSDFSVEIITTGRWELTALIADTFQSGRVFLAGDAAHTLPPNRGGYGANTGIHDVHNLAWKLAAVLSGTSSPGLLNTYDAERRPVALLRHDQIFVRADYKVHLDTATPVGEMVDDDAMEFGQIYVSEGIIGANESLPRAKKPDEWNGQPGTHLPHFWILKYGKKVPSLDLLGQEEWALFSESDQWNEAVSFVNEKSPVLVNFVHIGGNLQLVHGHNLQKTLEISHSGAVLVRPDGYIAWRIKEIPLNTLETLNGVLARVSFSSGGPKI</sequence>
<dbReference type="PANTHER" id="PTHR43004">
    <property type="entry name" value="TRK SYSTEM POTASSIUM UPTAKE PROTEIN"/>
    <property type="match status" value="1"/>
</dbReference>
<dbReference type="STRING" id="104259.A0A0F7TDL0"/>
<dbReference type="AlphaFoldDB" id="A0A0F7TDL0"/>
<evidence type="ECO:0000256" key="4">
    <source>
        <dbReference type="ARBA" id="ARBA00023002"/>
    </source>
</evidence>
<organism evidence="7 8">
    <name type="scientific">Penicillium brasilianum</name>
    <dbReference type="NCBI Taxonomy" id="104259"/>
    <lineage>
        <taxon>Eukaryota</taxon>
        <taxon>Fungi</taxon>
        <taxon>Dikarya</taxon>
        <taxon>Ascomycota</taxon>
        <taxon>Pezizomycotina</taxon>
        <taxon>Eurotiomycetes</taxon>
        <taxon>Eurotiomycetidae</taxon>
        <taxon>Eurotiales</taxon>
        <taxon>Aspergillaceae</taxon>
        <taxon>Penicillium</taxon>
    </lineage>
</organism>
<evidence type="ECO:0000256" key="3">
    <source>
        <dbReference type="ARBA" id="ARBA00022827"/>
    </source>
</evidence>
<dbReference type="Pfam" id="PF01494">
    <property type="entry name" value="FAD_binding_3"/>
    <property type="match status" value="1"/>
</dbReference>
<feature type="region of interest" description="Disordered" evidence="5">
    <location>
        <begin position="97"/>
        <end position="135"/>
    </location>
</feature>
<evidence type="ECO:0000256" key="5">
    <source>
        <dbReference type="SAM" id="MobiDB-lite"/>
    </source>
</evidence>
<evidence type="ECO:0000256" key="1">
    <source>
        <dbReference type="ARBA" id="ARBA00001974"/>
    </source>
</evidence>
<reference evidence="8" key="1">
    <citation type="journal article" date="2015" name="Genome Announc.">
        <title>Draft genome sequence of the fungus Penicillium brasilianum MG11.</title>
        <authorList>
            <person name="Horn F."/>
            <person name="Linde J."/>
            <person name="Mattern D.J."/>
            <person name="Walther G."/>
            <person name="Guthke R."/>
            <person name="Brakhage A.A."/>
            <person name="Valiante V."/>
        </authorList>
    </citation>
    <scope>NUCLEOTIDE SEQUENCE [LARGE SCALE GENOMIC DNA]</scope>
    <source>
        <strain evidence="8">MG11</strain>
    </source>
</reference>
<dbReference type="InterPro" id="IPR036188">
    <property type="entry name" value="FAD/NAD-bd_sf"/>
</dbReference>
<dbReference type="SUPFAM" id="SSF51905">
    <property type="entry name" value="FAD/NAD(P)-binding domain"/>
    <property type="match status" value="1"/>
</dbReference>
<proteinExistence type="predicted"/>
<dbReference type="Proteomes" id="UP000042958">
    <property type="component" value="Unassembled WGS sequence"/>
</dbReference>
<dbReference type="InterPro" id="IPR002938">
    <property type="entry name" value="FAD-bd"/>
</dbReference>
<keyword evidence="2" id="KW-0285">Flavoprotein</keyword>
<dbReference type="GO" id="GO:0071949">
    <property type="term" value="F:FAD binding"/>
    <property type="evidence" value="ECO:0007669"/>
    <property type="project" value="InterPro"/>
</dbReference>
<dbReference type="PANTHER" id="PTHR43004:SF19">
    <property type="entry name" value="BINDING MONOOXYGENASE, PUTATIVE (JCVI)-RELATED"/>
    <property type="match status" value="1"/>
</dbReference>
<dbReference type="EMBL" id="CDHK01000001">
    <property type="protein sequence ID" value="CEJ53877.1"/>
    <property type="molecule type" value="Genomic_DNA"/>
</dbReference>
<feature type="compositionally biased region" description="Basic and acidic residues" evidence="5">
    <location>
        <begin position="113"/>
        <end position="132"/>
    </location>
</feature>
<keyword evidence="8" id="KW-1185">Reference proteome</keyword>
<dbReference type="GO" id="GO:0016709">
    <property type="term" value="F:oxidoreductase activity, acting on paired donors, with incorporation or reduction of molecular oxygen, NAD(P)H as one donor, and incorporation of one atom of oxygen"/>
    <property type="evidence" value="ECO:0007669"/>
    <property type="project" value="UniProtKB-ARBA"/>
</dbReference>
<accession>A0A0F7TDL0</accession>
<comment type="cofactor">
    <cofactor evidence="1">
        <name>FAD</name>
        <dbReference type="ChEBI" id="CHEBI:57692"/>
    </cofactor>
</comment>
<dbReference type="Pfam" id="PF21274">
    <property type="entry name" value="Rng_hyd_C"/>
    <property type="match status" value="1"/>
</dbReference>
<evidence type="ECO:0000259" key="6">
    <source>
        <dbReference type="Pfam" id="PF01494"/>
    </source>
</evidence>
<evidence type="ECO:0000313" key="8">
    <source>
        <dbReference type="Proteomes" id="UP000042958"/>
    </source>
</evidence>
<evidence type="ECO:0000256" key="2">
    <source>
        <dbReference type="ARBA" id="ARBA00022630"/>
    </source>
</evidence>
<protein>
    <recommendedName>
        <fullName evidence="6">FAD-binding domain-containing protein</fullName>
    </recommendedName>
</protein>
<keyword evidence="4" id="KW-0560">Oxidoreductase</keyword>
<dbReference type="InterPro" id="IPR050641">
    <property type="entry name" value="RIFMO-like"/>
</dbReference>
<keyword evidence="3" id="KW-0274">FAD</keyword>
<feature type="domain" description="FAD-binding" evidence="6">
    <location>
        <begin position="19"/>
        <end position="368"/>
    </location>
</feature>
<dbReference type="PRINTS" id="PR00420">
    <property type="entry name" value="RNGMNOXGNASE"/>
</dbReference>
<dbReference type="Gene3D" id="3.50.50.60">
    <property type="entry name" value="FAD/NAD(P)-binding domain"/>
    <property type="match status" value="1"/>
</dbReference>
<gene>
    <name evidence="7" type="ORF">PMG11_00216</name>
</gene>
<evidence type="ECO:0000313" key="7">
    <source>
        <dbReference type="EMBL" id="CEJ53877.1"/>
    </source>
</evidence>